<dbReference type="AlphaFoldDB" id="A0A0E9PXA2"/>
<organism evidence="1">
    <name type="scientific">Anguilla anguilla</name>
    <name type="common">European freshwater eel</name>
    <name type="synonym">Muraena anguilla</name>
    <dbReference type="NCBI Taxonomy" id="7936"/>
    <lineage>
        <taxon>Eukaryota</taxon>
        <taxon>Metazoa</taxon>
        <taxon>Chordata</taxon>
        <taxon>Craniata</taxon>
        <taxon>Vertebrata</taxon>
        <taxon>Euteleostomi</taxon>
        <taxon>Actinopterygii</taxon>
        <taxon>Neopterygii</taxon>
        <taxon>Teleostei</taxon>
        <taxon>Anguilliformes</taxon>
        <taxon>Anguillidae</taxon>
        <taxon>Anguilla</taxon>
    </lineage>
</organism>
<evidence type="ECO:0000313" key="1">
    <source>
        <dbReference type="EMBL" id="JAH08498.1"/>
    </source>
</evidence>
<proteinExistence type="predicted"/>
<name>A0A0E9PXA2_ANGAN</name>
<sequence>MCLIPPDRSLKTCRRILELHVGSDCGKRPERRRTTGYGAEAIDCPCHL</sequence>
<dbReference type="EMBL" id="GBXM01100079">
    <property type="protein sequence ID" value="JAH08498.1"/>
    <property type="molecule type" value="Transcribed_RNA"/>
</dbReference>
<accession>A0A0E9PXA2</accession>
<reference evidence="1" key="2">
    <citation type="journal article" date="2015" name="Fish Shellfish Immunol.">
        <title>Early steps in the European eel (Anguilla anguilla)-Vibrio vulnificus interaction in the gills: Role of the RtxA13 toxin.</title>
        <authorList>
            <person name="Callol A."/>
            <person name="Pajuelo D."/>
            <person name="Ebbesson L."/>
            <person name="Teles M."/>
            <person name="MacKenzie S."/>
            <person name="Amaro C."/>
        </authorList>
    </citation>
    <scope>NUCLEOTIDE SEQUENCE</scope>
</reference>
<reference evidence="1" key="1">
    <citation type="submission" date="2014-11" db="EMBL/GenBank/DDBJ databases">
        <authorList>
            <person name="Amaro Gonzalez C."/>
        </authorList>
    </citation>
    <scope>NUCLEOTIDE SEQUENCE</scope>
</reference>
<protein>
    <submittedName>
        <fullName evidence="1">Uncharacterized protein</fullName>
    </submittedName>
</protein>